<sequence>RVPKSRLFPLSVEEILHQRGALVGQHAATHLRARVQQAGAMPPVAHLGLIGPVDNLPHLRPGAGPGAHHARLD</sequence>
<gene>
    <name evidence="1" type="ORF">Tci_926362</name>
</gene>
<feature type="non-terminal residue" evidence="1">
    <location>
        <position position="73"/>
    </location>
</feature>
<reference evidence="1" key="1">
    <citation type="journal article" date="2019" name="Sci. Rep.">
        <title>Draft genome of Tanacetum cinerariifolium, the natural source of mosquito coil.</title>
        <authorList>
            <person name="Yamashiro T."/>
            <person name="Shiraishi A."/>
            <person name="Satake H."/>
            <person name="Nakayama K."/>
        </authorList>
    </citation>
    <scope>NUCLEOTIDE SEQUENCE</scope>
</reference>
<feature type="non-terminal residue" evidence="1">
    <location>
        <position position="1"/>
    </location>
</feature>
<dbReference type="EMBL" id="BKCJ011805415">
    <property type="protein sequence ID" value="GFD54393.1"/>
    <property type="molecule type" value="Genomic_DNA"/>
</dbReference>
<comment type="caution">
    <text evidence="1">The sequence shown here is derived from an EMBL/GenBank/DDBJ whole genome shotgun (WGS) entry which is preliminary data.</text>
</comment>
<name>A0A699X5P5_TANCI</name>
<protein>
    <submittedName>
        <fullName evidence="1">Uncharacterized protein</fullName>
    </submittedName>
</protein>
<proteinExistence type="predicted"/>
<organism evidence="1">
    <name type="scientific">Tanacetum cinerariifolium</name>
    <name type="common">Dalmatian daisy</name>
    <name type="synonym">Chrysanthemum cinerariifolium</name>
    <dbReference type="NCBI Taxonomy" id="118510"/>
    <lineage>
        <taxon>Eukaryota</taxon>
        <taxon>Viridiplantae</taxon>
        <taxon>Streptophyta</taxon>
        <taxon>Embryophyta</taxon>
        <taxon>Tracheophyta</taxon>
        <taxon>Spermatophyta</taxon>
        <taxon>Magnoliopsida</taxon>
        <taxon>eudicotyledons</taxon>
        <taxon>Gunneridae</taxon>
        <taxon>Pentapetalae</taxon>
        <taxon>asterids</taxon>
        <taxon>campanulids</taxon>
        <taxon>Asterales</taxon>
        <taxon>Asteraceae</taxon>
        <taxon>Asteroideae</taxon>
        <taxon>Anthemideae</taxon>
        <taxon>Anthemidinae</taxon>
        <taxon>Tanacetum</taxon>
    </lineage>
</organism>
<dbReference type="AlphaFoldDB" id="A0A699X5P5"/>
<evidence type="ECO:0000313" key="1">
    <source>
        <dbReference type="EMBL" id="GFD54393.1"/>
    </source>
</evidence>
<accession>A0A699X5P5</accession>